<dbReference type="AlphaFoldDB" id="A0A8I0NX16"/>
<evidence type="ECO:0000313" key="2">
    <source>
        <dbReference type="EMBL" id="MBE1595183.1"/>
    </source>
</evidence>
<evidence type="ECO:0000256" key="1">
    <source>
        <dbReference type="SAM" id="MobiDB-lite"/>
    </source>
</evidence>
<protein>
    <submittedName>
        <fullName evidence="2">Uncharacterized protein</fullName>
    </submittedName>
</protein>
<dbReference type="Proteomes" id="UP000629287">
    <property type="component" value="Unassembled WGS sequence"/>
</dbReference>
<feature type="region of interest" description="Disordered" evidence="1">
    <location>
        <begin position="53"/>
        <end position="83"/>
    </location>
</feature>
<proteinExistence type="predicted"/>
<keyword evidence="3" id="KW-1185">Reference proteome</keyword>
<dbReference type="EMBL" id="JADBGF010000001">
    <property type="protein sequence ID" value="MBE1595183.1"/>
    <property type="molecule type" value="Genomic_DNA"/>
</dbReference>
<reference evidence="2 3" key="1">
    <citation type="submission" date="2020-10" db="EMBL/GenBank/DDBJ databases">
        <title>Sequencing the genomes of 1000 actinobacteria strains.</title>
        <authorList>
            <person name="Klenk H.-P."/>
        </authorList>
    </citation>
    <scope>NUCLEOTIDE SEQUENCE [LARGE SCALE GENOMIC DNA]</scope>
    <source>
        <strain evidence="2 3">DSM 41803</strain>
    </source>
</reference>
<gene>
    <name evidence="2" type="ORF">H4687_001312</name>
</gene>
<organism evidence="2 3">
    <name type="scientific">Streptomyces stelliscabiei</name>
    <dbReference type="NCBI Taxonomy" id="146820"/>
    <lineage>
        <taxon>Bacteria</taxon>
        <taxon>Bacillati</taxon>
        <taxon>Actinomycetota</taxon>
        <taxon>Actinomycetes</taxon>
        <taxon>Kitasatosporales</taxon>
        <taxon>Streptomycetaceae</taxon>
        <taxon>Streptomyces</taxon>
    </lineage>
</organism>
<comment type="caution">
    <text evidence="2">The sequence shown here is derived from an EMBL/GenBank/DDBJ whole genome shotgun (WGS) entry which is preliminary data.</text>
</comment>
<name>A0A8I0NX16_9ACTN</name>
<evidence type="ECO:0000313" key="3">
    <source>
        <dbReference type="Proteomes" id="UP000629287"/>
    </source>
</evidence>
<sequence>MMWSLTGRSRLLTLAVASGSQPLPGNRILLRVSGTAVDVVMSEGDAVHFTADAAKTGRVPEPGAAPTGAESPGRSPCRTPTAG</sequence>
<dbReference type="RefSeq" id="WP_046913904.1">
    <property type="nucleotide sequence ID" value="NZ_JARUMH010000005.1"/>
</dbReference>
<accession>A0A8I0NX16</accession>